<accession>A0A7S9STU5</accession>
<proteinExistence type="predicted"/>
<name>A0A7S9STU5_9VIRU</name>
<gene>
    <name evidence="1" type="ORF">NIOZUU157_00129</name>
</gene>
<protein>
    <submittedName>
        <fullName evidence="1">Uncharacterized protein</fullName>
    </submittedName>
</protein>
<evidence type="ECO:0000313" key="1">
    <source>
        <dbReference type="EMBL" id="QPI16246.1"/>
    </source>
</evidence>
<reference evidence="1" key="1">
    <citation type="submission" date="2020-08" db="EMBL/GenBank/DDBJ databases">
        <title>Bridging the membrane lipid divide: bacteria of the FCB group superphylum have the potential to synthesize archaeal ether lipids.</title>
        <authorList>
            <person name="Villanueva L."/>
            <person name="von Meijenfeldt F.A.B."/>
            <person name="Westbye A.B."/>
            <person name="Yadav S."/>
            <person name="Hopmans E.C."/>
            <person name="Dutilh B.E."/>
            <person name="Sinninghe Damste J.S."/>
        </authorList>
    </citation>
    <scope>NUCLEOTIDE SEQUENCE</scope>
    <source>
        <strain evidence="1">NIOZ-UU157</strain>
    </source>
</reference>
<sequence length="121" mass="13738">MPLPHYTQSRASSQRYEPIQPNLFEVTVFSPLGDDTGLILEQVKSIGGLNNLNPSIDAVNQKYKFADRSYAGMPAQTFVDLTLNFSLNLNEANENYIYNTFRNWNNLIYDPLTGEMGLKKD</sequence>
<organism evidence="1">
    <name type="scientific">Virus NIOZ-UU157</name>
    <dbReference type="NCBI Taxonomy" id="2763269"/>
    <lineage>
        <taxon>Viruses</taxon>
    </lineage>
</organism>
<dbReference type="EMBL" id="MW030545">
    <property type="protein sequence ID" value="QPI16246.1"/>
    <property type="molecule type" value="Genomic_DNA"/>
</dbReference>